<reference evidence="2" key="1">
    <citation type="journal article" date="2015" name="Nature">
        <title>Complex archaea that bridge the gap between prokaryotes and eukaryotes.</title>
        <authorList>
            <person name="Spang A."/>
            <person name="Saw J.H."/>
            <person name="Jorgensen S.L."/>
            <person name="Zaremba-Niedzwiedzka K."/>
            <person name="Martijn J."/>
            <person name="Lind A.E."/>
            <person name="van Eijk R."/>
            <person name="Schleper C."/>
            <person name="Guy L."/>
            <person name="Ettema T.J."/>
        </authorList>
    </citation>
    <scope>NUCLEOTIDE SEQUENCE</scope>
</reference>
<dbReference type="InterPro" id="IPR000182">
    <property type="entry name" value="GNAT_dom"/>
</dbReference>
<organism evidence="2">
    <name type="scientific">marine sediment metagenome</name>
    <dbReference type="NCBI Taxonomy" id="412755"/>
    <lineage>
        <taxon>unclassified sequences</taxon>
        <taxon>metagenomes</taxon>
        <taxon>ecological metagenomes</taxon>
    </lineage>
</organism>
<evidence type="ECO:0000313" key="2">
    <source>
        <dbReference type="EMBL" id="KKK61769.1"/>
    </source>
</evidence>
<dbReference type="SUPFAM" id="SSF55729">
    <property type="entry name" value="Acyl-CoA N-acyltransferases (Nat)"/>
    <property type="match status" value="1"/>
</dbReference>
<evidence type="ECO:0000259" key="1">
    <source>
        <dbReference type="PROSITE" id="PS51186"/>
    </source>
</evidence>
<feature type="domain" description="N-acetyltransferase" evidence="1">
    <location>
        <begin position="1"/>
        <end position="142"/>
    </location>
</feature>
<dbReference type="GO" id="GO:0016747">
    <property type="term" value="F:acyltransferase activity, transferring groups other than amino-acyl groups"/>
    <property type="evidence" value="ECO:0007669"/>
    <property type="project" value="InterPro"/>
</dbReference>
<dbReference type="AlphaFoldDB" id="A0A0F8Z5S2"/>
<dbReference type="PROSITE" id="PS51186">
    <property type="entry name" value="GNAT"/>
    <property type="match status" value="1"/>
</dbReference>
<accession>A0A0F8Z5S2</accession>
<protein>
    <recommendedName>
        <fullName evidence="1">N-acetyltransferase domain-containing protein</fullName>
    </recommendedName>
</protein>
<dbReference type="EMBL" id="LAZR01062319">
    <property type="protein sequence ID" value="KKK61769.1"/>
    <property type="molecule type" value="Genomic_DNA"/>
</dbReference>
<name>A0A0F8Z5S2_9ZZZZ</name>
<gene>
    <name evidence="2" type="ORF">LCGC14_3011020</name>
</gene>
<comment type="caution">
    <text evidence="2">The sequence shown here is derived from an EMBL/GenBank/DDBJ whole genome shotgun (WGS) entry which is preliminary data.</text>
</comment>
<proteinExistence type="predicted"/>
<dbReference type="Gene3D" id="3.40.630.30">
    <property type="match status" value="1"/>
</dbReference>
<dbReference type="InterPro" id="IPR016181">
    <property type="entry name" value="Acyl_CoA_acyltransferase"/>
</dbReference>
<sequence length="144" mass="16841">MILRDFKISDLDEYPQFRDMDKDVQDVVRGSLRNYIERAYTLEHDGRLICSAGFIMLFPGVANGYAWGYFSDLIHKYPIATHKIMIKMIDTAEKKYGLKRLQVDCVKGFGRAIKWLEHLGFEYEGEMRRYGPNGETMLRFGRVS</sequence>